<keyword evidence="3" id="KW-1185">Reference proteome</keyword>
<evidence type="ECO:0000313" key="3">
    <source>
        <dbReference type="Proteomes" id="UP001187734"/>
    </source>
</evidence>
<dbReference type="EMBL" id="ONZP01000204">
    <property type="protein sequence ID" value="SPJ76805.1"/>
    <property type="molecule type" value="Genomic_DNA"/>
</dbReference>
<protein>
    <submittedName>
        <fullName evidence="2">Uncharacterized protein</fullName>
    </submittedName>
</protein>
<reference evidence="2" key="1">
    <citation type="submission" date="2018-03" db="EMBL/GenBank/DDBJ databases">
        <authorList>
            <person name="Guldener U."/>
        </authorList>
    </citation>
    <scope>NUCLEOTIDE SEQUENCE</scope>
</reference>
<proteinExistence type="predicted"/>
<feature type="compositionally biased region" description="Basic and acidic residues" evidence="1">
    <location>
        <begin position="33"/>
        <end position="42"/>
    </location>
</feature>
<accession>A0AAE8SI84</accession>
<feature type="region of interest" description="Disordered" evidence="1">
    <location>
        <begin position="1"/>
        <end position="42"/>
    </location>
</feature>
<evidence type="ECO:0000256" key="1">
    <source>
        <dbReference type="SAM" id="MobiDB-lite"/>
    </source>
</evidence>
<dbReference type="Proteomes" id="UP001187734">
    <property type="component" value="Unassembled WGS sequence"/>
</dbReference>
<sequence length="42" mass="4722">MSVTDQRIGQQTRQKRSLSSGDDQGGTKVLKKRFSDRADRPS</sequence>
<evidence type="ECO:0000313" key="2">
    <source>
        <dbReference type="EMBL" id="SPJ76805.1"/>
    </source>
</evidence>
<organism evidence="2 3">
    <name type="scientific">Fusarium torulosum</name>
    <dbReference type="NCBI Taxonomy" id="33205"/>
    <lineage>
        <taxon>Eukaryota</taxon>
        <taxon>Fungi</taxon>
        <taxon>Dikarya</taxon>
        <taxon>Ascomycota</taxon>
        <taxon>Pezizomycotina</taxon>
        <taxon>Sordariomycetes</taxon>
        <taxon>Hypocreomycetidae</taxon>
        <taxon>Hypocreales</taxon>
        <taxon>Nectriaceae</taxon>
        <taxon>Fusarium</taxon>
    </lineage>
</organism>
<comment type="caution">
    <text evidence="2">The sequence shown here is derived from an EMBL/GenBank/DDBJ whole genome shotgun (WGS) entry which is preliminary data.</text>
</comment>
<feature type="compositionally biased region" description="Polar residues" evidence="1">
    <location>
        <begin position="1"/>
        <end position="22"/>
    </location>
</feature>
<gene>
    <name evidence="2" type="ORF">FTOL_06230</name>
</gene>
<name>A0AAE8SI84_9HYPO</name>
<dbReference type="AlphaFoldDB" id="A0AAE8SI84"/>